<evidence type="ECO:0000256" key="6">
    <source>
        <dbReference type="SAM" id="SignalP"/>
    </source>
</evidence>
<reference evidence="8" key="1">
    <citation type="submission" date="2022-10" db="EMBL/GenBank/DDBJ databases">
        <title>Chitiniphilus purpureus sp. nov., a novel chitin-degrading bacterium isolated from crawfish pond sediment.</title>
        <authorList>
            <person name="Li K."/>
        </authorList>
    </citation>
    <scope>NUCLEOTIDE SEQUENCE</scope>
    <source>
        <strain evidence="8">CD1</strain>
    </source>
</reference>
<evidence type="ECO:0000256" key="5">
    <source>
        <dbReference type="SAM" id="MobiDB-lite"/>
    </source>
</evidence>
<feature type="signal peptide" evidence="6">
    <location>
        <begin position="1"/>
        <end position="24"/>
    </location>
</feature>
<dbReference type="SUPFAM" id="SSF54001">
    <property type="entry name" value="Cysteine proteinases"/>
    <property type="match status" value="1"/>
</dbReference>
<dbReference type="Gene3D" id="3.90.1720.10">
    <property type="entry name" value="endopeptidase domain like (from Nostoc punctiforme)"/>
    <property type="match status" value="1"/>
</dbReference>
<dbReference type="Proteomes" id="UP001061302">
    <property type="component" value="Chromosome"/>
</dbReference>
<dbReference type="PROSITE" id="PS51935">
    <property type="entry name" value="NLPC_P60"/>
    <property type="match status" value="1"/>
</dbReference>
<dbReference type="RefSeq" id="WP_263123316.1">
    <property type="nucleotide sequence ID" value="NZ_CP106753.1"/>
</dbReference>
<keyword evidence="6" id="KW-0732">Signal</keyword>
<feature type="compositionally biased region" description="Basic residues" evidence="5">
    <location>
        <begin position="225"/>
        <end position="235"/>
    </location>
</feature>
<gene>
    <name evidence="8" type="ORF">N8I74_11860</name>
</gene>
<dbReference type="InterPro" id="IPR000064">
    <property type="entry name" value="NLP_P60_dom"/>
</dbReference>
<protein>
    <submittedName>
        <fullName evidence="8">C40 family peptidase</fullName>
    </submittedName>
</protein>
<keyword evidence="4" id="KW-0788">Thiol protease</keyword>
<feature type="chain" id="PRO_5046643721" evidence="6">
    <location>
        <begin position="25"/>
        <end position="261"/>
    </location>
</feature>
<evidence type="ECO:0000256" key="2">
    <source>
        <dbReference type="ARBA" id="ARBA00022670"/>
    </source>
</evidence>
<organism evidence="8 9">
    <name type="scientific">Chitiniphilus purpureus</name>
    <dbReference type="NCBI Taxonomy" id="2981137"/>
    <lineage>
        <taxon>Bacteria</taxon>
        <taxon>Pseudomonadati</taxon>
        <taxon>Pseudomonadota</taxon>
        <taxon>Betaproteobacteria</taxon>
        <taxon>Neisseriales</taxon>
        <taxon>Chitinibacteraceae</taxon>
        <taxon>Chitiniphilus</taxon>
    </lineage>
</organism>
<comment type="similarity">
    <text evidence="1">Belongs to the peptidase C40 family.</text>
</comment>
<name>A0ABY6DK01_9NEIS</name>
<evidence type="ECO:0000256" key="1">
    <source>
        <dbReference type="ARBA" id="ARBA00007074"/>
    </source>
</evidence>
<evidence type="ECO:0000256" key="4">
    <source>
        <dbReference type="ARBA" id="ARBA00022807"/>
    </source>
</evidence>
<keyword evidence="3" id="KW-0378">Hydrolase</keyword>
<accession>A0ABY6DK01</accession>
<sequence length="261" mass="28259">MIICRRTAALLVALVLCLSWTAHADENPTAPPLGPWEQRLAEQRGLSAMPPGEESRKNWAAPAEDDGQAAAQGLLLQAMSLIGVKYRWGGNDPESGLDCSGFVRYVFQSALNIALPHNALAMSRLGANVERDDLRPGDLVFFNTLGRAFSHVGIYLGDDRFIHSPRAGRSVEVQNINLAYWKARWNGGRRVESGSVTGVNVAALLAAAGKPAQPKADAARECRKVSKGKGKRRKTVTVCDNASDHPTATAAKPKKKKKKKR</sequence>
<feature type="compositionally biased region" description="Basic residues" evidence="5">
    <location>
        <begin position="252"/>
        <end position="261"/>
    </location>
</feature>
<dbReference type="EMBL" id="CP106753">
    <property type="protein sequence ID" value="UXY14018.1"/>
    <property type="molecule type" value="Genomic_DNA"/>
</dbReference>
<dbReference type="PANTHER" id="PTHR47053:SF1">
    <property type="entry name" value="MUREIN DD-ENDOPEPTIDASE MEPH-RELATED"/>
    <property type="match status" value="1"/>
</dbReference>
<evidence type="ECO:0000259" key="7">
    <source>
        <dbReference type="PROSITE" id="PS51935"/>
    </source>
</evidence>
<feature type="domain" description="NlpC/P60" evidence="7">
    <location>
        <begin position="68"/>
        <end position="192"/>
    </location>
</feature>
<dbReference type="InterPro" id="IPR038765">
    <property type="entry name" value="Papain-like_cys_pep_sf"/>
</dbReference>
<dbReference type="PANTHER" id="PTHR47053">
    <property type="entry name" value="MUREIN DD-ENDOPEPTIDASE MEPH-RELATED"/>
    <property type="match status" value="1"/>
</dbReference>
<evidence type="ECO:0000313" key="9">
    <source>
        <dbReference type="Proteomes" id="UP001061302"/>
    </source>
</evidence>
<keyword evidence="2" id="KW-0645">Protease</keyword>
<evidence type="ECO:0000313" key="8">
    <source>
        <dbReference type="EMBL" id="UXY14018.1"/>
    </source>
</evidence>
<evidence type="ECO:0000256" key="3">
    <source>
        <dbReference type="ARBA" id="ARBA00022801"/>
    </source>
</evidence>
<keyword evidence="9" id="KW-1185">Reference proteome</keyword>
<feature type="region of interest" description="Disordered" evidence="5">
    <location>
        <begin position="213"/>
        <end position="261"/>
    </location>
</feature>
<dbReference type="Pfam" id="PF00877">
    <property type="entry name" value="NLPC_P60"/>
    <property type="match status" value="1"/>
</dbReference>
<dbReference type="InterPro" id="IPR051202">
    <property type="entry name" value="Peptidase_C40"/>
</dbReference>
<proteinExistence type="inferred from homology"/>